<proteinExistence type="predicted"/>
<dbReference type="EMBL" id="JBBNAG010000013">
    <property type="protein sequence ID" value="KAK9083477.1"/>
    <property type="molecule type" value="Genomic_DNA"/>
</dbReference>
<name>A0AAP0E357_9MAGN</name>
<evidence type="ECO:0000313" key="2">
    <source>
        <dbReference type="EMBL" id="KAK9083477.1"/>
    </source>
</evidence>
<accession>A0AAP0E357</accession>
<organism evidence="2 3">
    <name type="scientific">Stephania cephalantha</name>
    <dbReference type="NCBI Taxonomy" id="152367"/>
    <lineage>
        <taxon>Eukaryota</taxon>
        <taxon>Viridiplantae</taxon>
        <taxon>Streptophyta</taxon>
        <taxon>Embryophyta</taxon>
        <taxon>Tracheophyta</taxon>
        <taxon>Spermatophyta</taxon>
        <taxon>Magnoliopsida</taxon>
        <taxon>Ranunculales</taxon>
        <taxon>Menispermaceae</taxon>
        <taxon>Menispermoideae</taxon>
        <taxon>Cissampelideae</taxon>
        <taxon>Stephania</taxon>
    </lineage>
</organism>
<comment type="caution">
    <text evidence="2">The sequence shown here is derived from an EMBL/GenBank/DDBJ whole genome shotgun (WGS) entry which is preliminary data.</text>
</comment>
<sequence length="52" mass="5786">MPNTSTVGQSPLQPYQIRSALPAHLSRSPKKHSKGSHTHNRMLNHNGILEVM</sequence>
<protein>
    <submittedName>
        <fullName evidence="2">Uncharacterized protein</fullName>
    </submittedName>
</protein>
<feature type="compositionally biased region" description="Basic residues" evidence="1">
    <location>
        <begin position="27"/>
        <end position="42"/>
    </location>
</feature>
<gene>
    <name evidence="2" type="ORF">Scep_029948</name>
</gene>
<dbReference type="Proteomes" id="UP001419268">
    <property type="component" value="Unassembled WGS sequence"/>
</dbReference>
<keyword evidence="3" id="KW-1185">Reference proteome</keyword>
<evidence type="ECO:0000313" key="3">
    <source>
        <dbReference type="Proteomes" id="UP001419268"/>
    </source>
</evidence>
<reference evidence="2 3" key="1">
    <citation type="submission" date="2024-01" db="EMBL/GenBank/DDBJ databases">
        <title>Genome assemblies of Stephania.</title>
        <authorList>
            <person name="Yang L."/>
        </authorList>
    </citation>
    <scope>NUCLEOTIDE SEQUENCE [LARGE SCALE GENOMIC DNA]</scope>
    <source>
        <strain evidence="2">JXDWG</strain>
        <tissue evidence="2">Leaf</tissue>
    </source>
</reference>
<evidence type="ECO:0000256" key="1">
    <source>
        <dbReference type="SAM" id="MobiDB-lite"/>
    </source>
</evidence>
<feature type="compositionally biased region" description="Polar residues" evidence="1">
    <location>
        <begin position="1"/>
        <end position="13"/>
    </location>
</feature>
<dbReference type="AlphaFoldDB" id="A0AAP0E357"/>
<feature type="region of interest" description="Disordered" evidence="1">
    <location>
        <begin position="1"/>
        <end position="52"/>
    </location>
</feature>